<dbReference type="AlphaFoldDB" id="A0A975GKU6"/>
<evidence type="ECO:0000313" key="1">
    <source>
        <dbReference type="EMBL" id="QTA84915.1"/>
    </source>
</evidence>
<organism evidence="1 2">
    <name type="scientific">Desulfonema magnum</name>
    <dbReference type="NCBI Taxonomy" id="45655"/>
    <lineage>
        <taxon>Bacteria</taxon>
        <taxon>Pseudomonadati</taxon>
        <taxon>Thermodesulfobacteriota</taxon>
        <taxon>Desulfobacteria</taxon>
        <taxon>Desulfobacterales</taxon>
        <taxon>Desulfococcaceae</taxon>
        <taxon>Desulfonema</taxon>
    </lineage>
</organism>
<keyword evidence="2" id="KW-1185">Reference proteome</keyword>
<name>A0A975GKU6_9BACT</name>
<sequence>MTRFEQKICHSCESRNPFLDHATVPASLDACFRRLRCEISRTERQKNLIIKFLTPETFLHNFLKIRR</sequence>
<proteinExistence type="predicted"/>
<dbReference type="EMBL" id="CP061800">
    <property type="protein sequence ID" value="QTA84915.1"/>
    <property type="molecule type" value="Genomic_DNA"/>
</dbReference>
<dbReference type="KEGG" id="dmm:dnm_009180"/>
<reference evidence="1" key="1">
    <citation type="journal article" date="2021" name="Microb. Physiol.">
        <title>Proteogenomic Insights into the Physiology of Marine, Sulfate-Reducing, Filamentous Desulfonema limicola and Desulfonema magnum.</title>
        <authorList>
            <person name="Schnaars V."/>
            <person name="Wohlbrand L."/>
            <person name="Scheve S."/>
            <person name="Hinrichs C."/>
            <person name="Reinhardt R."/>
            <person name="Rabus R."/>
        </authorList>
    </citation>
    <scope>NUCLEOTIDE SEQUENCE</scope>
    <source>
        <strain evidence="1">4be13</strain>
    </source>
</reference>
<evidence type="ECO:0000313" key="2">
    <source>
        <dbReference type="Proteomes" id="UP000663722"/>
    </source>
</evidence>
<dbReference type="Proteomes" id="UP000663722">
    <property type="component" value="Chromosome"/>
</dbReference>
<accession>A0A975GKU6</accession>
<gene>
    <name evidence="1" type="ORF">dnm_009180</name>
</gene>
<protein>
    <submittedName>
        <fullName evidence="1">Uncharacterized protein</fullName>
    </submittedName>
</protein>